<dbReference type="SUPFAM" id="SSF56300">
    <property type="entry name" value="Metallo-dependent phosphatases"/>
    <property type="match status" value="1"/>
</dbReference>
<evidence type="ECO:0000313" key="4">
    <source>
        <dbReference type="Proteomes" id="UP000824232"/>
    </source>
</evidence>
<name>A0A9D1DTC9_9FIRM</name>
<dbReference type="Proteomes" id="UP000824232">
    <property type="component" value="Unassembled WGS sequence"/>
</dbReference>
<dbReference type="Pfam" id="PF12850">
    <property type="entry name" value="Metallophos_2"/>
    <property type="match status" value="1"/>
</dbReference>
<accession>A0A9D1DTC9</accession>
<reference evidence="3" key="2">
    <citation type="journal article" date="2021" name="PeerJ">
        <title>Extensive microbial diversity within the chicken gut microbiome revealed by metagenomics and culture.</title>
        <authorList>
            <person name="Gilroy R."/>
            <person name="Ravi A."/>
            <person name="Getino M."/>
            <person name="Pursley I."/>
            <person name="Horton D.L."/>
            <person name="Alikhan N.F."/>
            <person name="Baker D."/>
            <person name="Gharbi K."/>
            <person name="Hall N."/>
            <person name="Watson M."/>
            <person name="Adriaenssens E.M."/>
            <person name="Foster-Nyarko E."/>
            <person name="Jarju S."/>
            <person name="Secka A."/>
            <person name="Antonio M."/>
            <person name="Oren A."/>
            <person name="Chaudhuri R.R."/>
            <person name="La Ragione R."/>
            <person name="Hildebrand F."/>
            <person name="Pallen M.J."/>
        </authorList>
    </citation>
    <scope>NUCLEOTIDE SEQUENCE</scope>
    <source>
        <strain evidence="3">CHK184-20233</strain>
    </source>
</reference>
<evidence type="ECO:0000256" key="1">
    <source>
        <dbReference type="ARBA" id="ARBA00008950"/>
    </source>
</evidence>
<reference evidence="3" key="1">
    <citation type="submission" date="2020-10" db="EMBL/GenBank/DDBJ databases">
        <authorList>
            <person name="Gilroy R."/>
        </authorList>
    </citation>
    <scope>NUCLEOTIDE SEQUENCE</scope>
    <source>
        <strain evidence="3">CHK184-20233</strain>
    </source>
</reference>
<gene>
    <name evidence="3" type="ORF">IAB38_00935</name>
</gene>
<dbReference type="Gene3D" id="3.60.21.10">
    <property type="match status" value="1"/>
</dbReference>
<comment type="similarity">
    <text evidence="1">Belongs to the metallophosphoesterase superfamily. YfcE family.</text>
</comment>
<evidence type="ECO:0000259" key="2">
    <source>
        <dbReference type="Pfam" id="PF12850"/>
    </source>
</evidence>
<comment type="caution">
    <text evidence="3">The sequence shown here is derived from an EMBL/GenBank/DDBJ whole genome shotgun (WGS) entry which is preliminary data.</text>
</comment>
<dbReference type="EMBL" id="DVHC01000012">
    <property type="protein sequence ID" value="HIR58593.1"/>
    <property type="molecule type" value="Genomic_DNA"/>
</dbReference>
<protein>
    <submittedName>
        <fullName evidence="3">Metallophosphoesterase family protein</fullName>
    </submittedName>
</protein>
<feature type="domain" description="Calcineurin-like phosphoesterase" evidence="2">
    <location>
        <begin position="72"/>
        <end position="231"/>
    </location>
</feature>
<sequence>MRKDIKYKEIITRLTLENFDILKEKYNLNHNAMLGLLNYGLHNKAISEDKKWVLNKLKYKYQFSLVLKDSKYGIISDTHIGNIKDSPHYIKKSTNLLVQIGINKVFHTGDILDSYDERCELTHDELIKLHYKQIERFHDIWPTNITTYAILGNHDTKFKRLGIDLYKELSRDRFIILGTGGAYLKCSNYKIFLEHNVPTSALVPPHYNYDLILKGHSHFFKYKENRNIFRVASCSNIQPNSYSLGYYAPGFATLSTTNGLVIDGYNFTKDETVHTLTLKIKD</sequence>
<evidence type="ECO:0000313" key="3">
    <source>
        <dbReference type="EMBL" id="HIR58593.1"/>
    </source>
</evidence>
<organism evidence="3 4">
    <name type="scientific">Candidatus Onthousia excrementipullorum</name>
    <dbReference type="NCBI Taxonomy" id="2840884"/>
    <lineage>
        <taxon>Bacteria</taxon>
        <taxon>Bacillati</taxon>
        <taxon>Bacillota</taxon>
        <taxon>Bacilli</taxon>
        <taxon>Candidatus Onthousia</taxon>
    </lineage>
</organism>
<dbReference type="InterPro" id="IPR029052">
    <property type="entry name" value="Metallo-depent_PP-like"/>
</dbReference>
<dbReference type="InterPro" id="IPR024654">
    <property type="entry name" value="Calcineurin-like_PHP_lpxH"/>
</dbReference>
<proteinExistence type="inferred from homology"/>
<dbReference type="AlphaFoldDB" id="A0A9D1DTC9"/>